<dbReference type="GO" id="GO:0003729">
    <property type="term" value="F:mRNA binding"/>
    <property type="evidence" value="ECO:0000318"/>
    <property type="project" value="GO_Central"/>
</dbReference>
<name>A0A067DND6_CITSI</name>
<dbReference type="GO" id="GO:0005737">
    <property type="term" value="C:cytoplasm"/>
    <property type="evidence" value="ECO:0000318"/>
    <property type="project" value="GO_Central"/>
</dbReference>
<dbReference type="SMART" id="SM00360">
    <property type="entry name" value="RRM"/>
    <property type="match status" value="1"/>
</dbReference>
<organism evidence="4 5">
    <name type="scientific">Citrus sinensis</name>
    <name type="common">Sweet orange</name>
    <name type="synonym">Citrus aurantium var. sinensis</name>
    <dbReference type="NCBI Taxonomy" id="2711"/>
    <lineage>
        <taxon>Eukaryota</taxon>
        <taxon>Viridiplantae</taxon>
        <taxon>Streptophyta</taxon>
        <taxon>Embryophyta</taxon>
        <taxon>Tracheophyta</taxon>
        <taxon>Spermatophyta</taxon>
        <taxon>Magnoliopsida</taxon>
        <taxon>eudicotyledons</taxon>
        <taxon>Gunneridae</taxon>
        <taxon>Pentapetalae</taxon>
        <taxon>rosids</taxon>
        <taxon>malvids</taxon>
        <taxon>Sapindales</taxon>
        <taxon>Rutaceae</taxon>
        <taxon>Aurantioideae</taxon>
        <taxon>Citrus</taxon>
    </lineage>
</organism>
<dbReference type="InterPro" id="IPR012677">
    <property type="entry name" value="Nucleotide-bd_a/b_plait_sf"/>
</dbReference>
<dbReference type="EMBL" id="KK785309">
    <property type="protein sequence ID" value="KDO44363.1"/>
    <property type="molecule type" value="Genomic_DNA"/>
</dbReference>
<evidence type="ECO:0000259" key="3">
    <source>
        <dbReference type="PROSITE" id="PS50102"/>
    </source>
</evidence>
<dbReference type="InterPro" id="IPR052462">
    <property type="entry name" value="SLIRP/GR-RBP-like"/>
</dbReference>
<dbReference type="PROSITE" id="PS50102">
    <property type="entry name" value="RRM"/>
    <property type="match status" value="1"/>
</dbReference>
<reference evidence="4 5" key="1">
    <citation type="submission" date="2014-04" db="EMBL/GenBank/DDBJ databases">
        <authorList>
            <consortium name="International Citrus Genome Consortium"/>
            <person name="Gmitter F."/>
            <person name="Chen C."/>
            <person name="Farmerie W."/>
            <person name="Harkins T."/>
            <person name="Desany B."/>
            <person name="Mohiuddin M."/>
            <person name="Kodira C."/>
            <person name="Borodovsky M."/>
            <person name="Lomsadze A."/>
            <person name="Burns P."/>
            <person name="Jenkins J."/>
            <person name="Prochnik S."/>
            <person name="Shu S."/>
            <person name="Chapman J."/>
            <person name="Pitluck S."/>
            <person name="Schmutz J."/>
            <person name="Rokhsar D."/>
        </authorList>
    </citation>
    <scope>NUCLEOTIDE SEQUENCE</scope>
</reference>
<dbReference type="eggNOG" id="KOG0118">
    <property type="taxonomic scope" value="Eukaryota"/>
</dbReference>
<dbReference type="Pfam" id="PF00076">
    <property type="entry name" value="RRM_1"/>
    <property type="match status" value="1"/>
</dbReference>
<dbReference type="SMR" id="A0A067DND6"/>
<evidence type="ECO:0000256" key="2">
    <source>
        <dbReference type="PROSITE-ProRule" id="PRU00176"/>
    </source>
</evidence>
<dbReference type="InterPro" id="IPR000504">
    <property type="entry name" value="RRM_dom"/>
</dbReference>
<protein>
    <recommendedName>
        <fullName evidence="3">RRM domain-containing protein</fullName>
    </recommendedName>
</protein>
<dbReference type="Gene3D" id="3.30.70.330">
    <property type="match status" value="1"/>
</dbReference>
<dbReference type="PANTHER" id="PTHR48027">
    <property type="entry name" value="HETEROGENEOUS NUCLEAR RIBONUCLEOPROTEIN 87F-RELATED"/>
    <property type="match status" value="1"/>
</dbReference>
<gene>
    <name evidence="4" type="ORF">CISIN_1g036791mg</name>
</gene>
<keyword evidence="1 2" id="KW-0694">RNA-binding</keyword>
<evidence type="ECO:0000313" key="4">
    <source>
        <dbReference type="EMBL" id="KDO44363.1"/>
    </source>
</evidence>
<proteinExistence type="predicted"/>
<dbReference type="SUPFAM" id="SSF54928">
    <property type="entry name" value="RNA-binding domain, RBD"/>
    <property type="match status" value="1"/>
</dbReference>
<evidence type="ECO:0000313" key="5">
    <source>
        <dbReference type="Proteomes" id="UP000027120"/>
    </source>
</evidence>
<keyword evidence="5" id="KW-1185">Reference proteome</keyword>
<dbReference type="Proteomes" id="UP000027120">
    <property type="component" value="Unassembled WGS sequence"/>
</dbReference>
<dbReference type="STRING" id="2711.A0A067DND6"/>
<dbReference type="AlphaFoldDB" id="A0A067DND6"/>
<evidence type="ECO:0000256" key="1">
    <source>
        <dbReference type="ARBA" id="ARBA00022884"/>
    </source>
</evidence>
<dbReference type="GO" id="GO:0009507">
    <property type="term" value="C:chloroplast"/>
    <property type="evidence" value="ECO:0000318"/>
    <property type="project" value="GO_Central"/>
</dbReference>
<sequence length="157" mass="17729">MAAQSLIQTRKIQQFNSYFTEDSLLSFSSKPYQVVNYFSLHCIVRPSSDLIMQLVNVSFWRCISVSFSTTKEMLADAFSQFGQVTEATIIMDIGKNRSKGYGYVTSSTEEEAQKALVDMNGKLLDGRVIFVDNVRPSRRYNTDASLARQPAQSPEEN</sequence>
<dbReference type="InterPro" id="IPR035979">
    <property type="entry name" value="RBD_domain_sf"/>
</dbReference>
<feature type="domain" description="RRM" evidence="3">
    <location>
        <begin position="50"/>
        <end position="136"/>
    </location>
</feature>
<dbReference type="PaxDb" id="2711-XP_006477845.1"/>
<accession>A0A067DND6</accession>